<accession>A0A319CZN7</accession>
<reference evidence="2 3" key="1">
    <citation type="submission" date="2018-02" db="EMBL/GenBank/DDBJ databases">
        <title>The genomes of Aspergillus section Nigri reveals drivers in fungal speciation.</title>
        <authorList>
            <consortium name="DOE Joint Genome Institute"/>
            <person name="Vesth T.C."/>
            <person name="Nybo J."/>
            <person name="Theobald S."/>
            <person name="Brandl J."/>
            <person name="Frisvad J.C."/>
            <person name="Nielsen K.F."/>
            <person name="Lyhne E.K."/>
            <person name="Kogle M.E."/>
            <person name="Kuo A."/>
            <person name="Riley R."/>
            <person name="Clum A."/>
            <person name="Nolan M."/>
            <person name="Lipzen A."/>
            <person name="Salamov A."/>
            <person name="Henrissat B."/>
            <person name="Wiebenga A."/>
            <person name="De vries R.P."/>
            <person name="Grigoriev I.V."/>
            <person name="Mortensen U.H."/>
            <person name="Andersen M.R."/>
            <person name="Baker S.E."/>
        </authorList>
    </citation>
    <scope>NUCLEOTIDE SEQUENCE [LARGE SCALE GENOMIC DNA]</scope>
    <source>
        <strain evidence="2 3">CBS 707.79</strain>
    </source>
</reference>
<evidence type="ECO:0000256" key="1">
    <source>
        <dbReference type="SAM" id="MobiDB-lite"/>
    </source>
</evidence>
<sequence length="185" mass="21062">MNIHQSSSDLWNLFNSLSVADREPCSDNHRLGGKLHQCDSSRIKVERCFSNLHRVTLKDCMTIPGTYDHRPDDDTDDDQSTTFKDSTGVPESETQKIFVDSIRSKVKVKEQMIVVETIWNDTIKTGWLVCTTGKIQEALPQTDLTIAPIVSDVRAVPELEDPLILRYRVLSDMWKLSLETLPSRD</sequence>
<name>A0A319CZN7_9EURO</name>
<keyword evidence="3" id="KW-1185">Reference proteome</keyword>
<dbReference type="VEuPathDB" id="FungiDB:BO71DRAFT_412812"/>
<feature type="region of interest" description="Disordered" evidence="1">
    <location>
        <begin position="67"/>
        <end position="89"/>
    </location>
</feature>
<dbReference type="AlphaFoldDB" id="A0A319CZN7"/>
<organism evidence="2 3">
    <name type="scientific">Aspergillus ellipticus CBS 707.79</name>
    <dbReference type="NCBI Taxonomy" id="1448320"/>
    <lineage>
        <taxon>Eukaryota</taxon>
        <taxon>Fungi</taxon>
        <taxon>Dikarya</taxon>
        <taxon>Ascomycota</taxon>
        <taxon>Pezizomycotina</taxon>
        <taxon>Eurotiomycetes</taxon>
        <taxon>Eurotiomycetidae</taxon>
        <taxon>Eurotiales</taxon>
        <taxon>Aspergillaceae</taxon>
        <taxon>Aspergillus</taxon>
        <taxon>Aspergillus subgen. Circumdati</taxon>
    </lineage>
</organism>
<dbReference type="EMBL" id="KZ825995">
    <property type="protein sequence ID" value="PYH90161.1"/>
    <property type="molecule type" value="Genomic_DNA"/>
</dbReference>
<evidence type="ECO:0000313" key="2">
    <source>
        <dbReference type="EMBL" id="PYH90161.1"/>
    </source>
</evidence>
<evidence type="ECO:0000313" key="3">
    <source>
        <dbReference type="Proteomes" id="UP000247810"/>
    </source>
</evidence>
<proteinExistence type="predicted"/>
<protein>
    <submittedName>
        <fullName evidence="2">Uncharacterized protein</fullName>
    </submittedName>
</protein>
<gene>
    <name evidence="2" type="ORF">BO71DRAFT_412812</name>
</gene>
<dbReference type="Proteomes" id="UP000247810">
    <property type="component" value="Unassembled WGS sequence"/>
</dbReference>